<name>A0A0E9U8K7_ANGAN</name>
<accession>A0A0E9U8K7</accession>
<proteinExistence type="predicted"/>
<dbReference type="AlphaFoldDB" id="A0A0E9U8K7"/>
<organism evidence="1">
    <name type="scientific">Anguilla anguilla</name>
    <name type="common">European freshwater eel</name>
    <name type="synonym">Muraena anguilla</name>
    <dbReference type="NCBI Taxonomy" id="7936"/>
    <lineage>
        <taxon>Eukaryota</taxon>
        <taxon>Metazoa</taxon>
        <taxon>Chordata</taxon>
        <taxon>Craniata</taxon>
        <taxon>Vertebrata</taxon>
        <taxon>Euteleostomi</taxon>
        <taxon>Actinopterygii</taxon>
        <taxon>Neopterygii</taxon>
        <taxon>Teleostei</taxon>
        <taxon>Anguilliformes</taxon>
        <taxon>Anguillidae</taxon>
        <taxon>Anguilla</taxon>
    </lineage>
</organism>
<protein>
    <submittedName>
        <fullName evidence="1">Uncharacterized protein</fullName>
    </submittedName>
</protein>
<dbReference type="EMBL" id="GBXM01047314">
    <property type="protein sequence ID" value="JAH61263.1"/>
    <property type="molecule type" value="Transcribed_RNA"/>
</dbReference>
<reference evidence="1" key="2">
    <citation type="journal article" date="2015" name="Fish Shellfish Immunol.">
        <title>Early steps in the European eel (Anguilla anguilla)-Vibrio vulnificus interaction in the gills: Role of the RtxA13 toxin.</title>
        <authorList>
            <person name="Callol A."/>
            <person name="Pajuelo D."/>
            <person name="Ebbesson L."/>
            <person name="Teles M."/>
            <person name="MacKenzie S."/>
            <person name="Amaro C."/>
        </authorList>
    </citation>
    <scope>NUCLEOTIDE SEQUENCE</scope>
</reference>
<sequence length="24" mass="2908">MPALNNRCNKAHTHTQLPFYNNWH</sequence>
<reference evidence="1" key="1">
    <citation type="submission" date="2014-11" db="EMBL/GenBank/DDBJ databases">
        <authorList>
            <person name="Amaro Gonzalez C."/>
        </authorList>
    </citation>
    <scope>NUCLEOTIDE SEQUENCE</scope>
</reference>
<evidence type="ECO:0000313" key="1">
    <source>
        <dbReference type="EMBL" id="JAH61263.1"/>
    </source>
</evidence>